<evidence type="ECO:0000313" key="2">
    <source>
        <dbReference type="Proteomes" id="UP000464452"/>
    </source>
</evidence>
<dbReference type="Proteomes" id="UP000464452">
    <property type="component" value="Chromosome"/>
</dbReference>
<dbReference type="RefSeq" id="WP_163234293.1">
    <property type="nucleotide sequence ID" value="NZ_CP048617.1"/>
</dbReference>
<accession>A0A6P1YBM0</accession>
<evidence type="ECO:0000313" key="1">
    <source>
        <dbReference type="EMBL" id="QIB26113.1"/>
    </source>
</evidence>
<dbReference type="AlphaFoldDB" id="A0A6P1YBM0"/>
<dbReference type="EMBL" id="CP048617">
    <property type="protein sequence ID" value="QIB26113.1"/>
    <property type="molecule type" value="Genomic_DNA"/>
</dbReference>
<reference evidence="1 2" key="1">
    <citation type="submission" date="2020-02" db="EMBL/GenBank/DDBJ databases">
        <title>Thermophilic hydrogen producing bacteria, Caloranaerobacter azorensis.</title>
        <authorList>
            <person name="Baek K."/>
        </authorList>
    </citation>
    <scope>NUCLEOTIDE SEQUENCE [LARGE SCALE GENOMIC DNA]</scope>
    <source>
        <strain evidence="1 2">T3-1</strain>
    </source>
</reference>
<dbReference type="KEGG" id="cazo:G3A45_01580"/>
<gene>
    <name evidence="1" type="ORF">G3A45_01580</name>
</gene>
<sequence>MKPYNKTDWKDHVVDPETGQVIQEGTPQSATNFNNMETGIFANDSVGSVLMQEVMQHKRLLADLEGEIGEVTLTNSQEYPFNNSEKTVSLLKARDTLNYRVDSEIVSAVGFPGKIEIYDKQLNGFKIKFTGSATSVTVKYIVQGGVYQ</sequence>
<organism evidence="1 2">
    <name type="scientific">Caloranaerobacter azorensis</name>
    <dbReference type="NCBI Taxonomy" id="116090"/>
    <lineage>
        <taxon>Bacteria</taxon>
        <taxon>Bacillati</taxon>
        <taxon>Bacillota</taxon>
        <taxon>Tissierellia</taxon>
        <taxon>Tissierellales</taxon>
        <taxon>Thermohalobacteraceae</taxon>
        <taxon>Caloranaerobacter</taxon>
    </lineage>
</organism>
<name>A0A6P1YBM0_9FIRM</name>
<proteinExistence type="predicted"/>
<protein>
    <submittedName>
        <fullName evidence="1">Uncharacterized protein</fullName>
    </submittedName>
</protein>